<accession>A0A1B7Y9D2</accession>
<feature type="domain" description="Amidohydrolase-related" evidence="1">
    <location>
        <begin position="58"/>
        <end position="425"/>
    </location>
</feature>
<dbReference type="Pfam" id="PF01979">
    <property type="entry name" value="Amidohydro_1"/>
    <property type="match status" value="1"/>
</dbReference>
<dbReference type="Gene3D" id="3.40.50.10910">
    <property type="entry name" value="Amidohydrolase"/>
    <property type="match status" value="1"/>
</dbReference>
<dbReference type="EMBL" id="LTAN01000005">
    <property type="protein sequence ID" value="OBR08574.1"/>
    <property type="molecule type" value="Genomic_DNA"/>
</dbReference>
<gene>
    <name evidence="2" type="ORF">CH63R_07339</name>
</gene>
<dbReference type="AlphaFoldDB" id="A0A1B7Y9D2"/>
<dbReference type="Gene3D" id="3.30.110.90">
    <property type="entry name" value="Amidohydrolase"/>
    <property type="match status" value="1"/>
</dbReference>
<reference evidence="3" key="1">
    <citation type="journal article" date="2017" name="BMC Genomics">
        <title>Gapless genome assembly of Colletotrichum higginsianum reveals chromosome structure and association of transposable elements with secondary metabolite gene clusters.</title>
        <authorList>
            <person name="Dallery J.-F."/>
            <person name="Lapalu N."/>
            <person name="Zampounis A."/>
            <person name="Pigne S."/>
            <person name="Luyten I."/>
            <person name="Amselem J."/>
            <person name="Wittenberg A.H.J."/>
            <person name="Zhou S."/>
            <person name="de Queiroz M.V."/>
            <person name="Robin G.P."/>
            <person name="Auger A."/>
            <person name="Hainaut M."/>
            <person name="Henrissat B."/>
            <person name="Kim K.-T."/>
            <person name="Lee Y.-H."/>
            <person name="Lespinet O."/>
            <person name="Schwartz D.C."/>
            <person name="Thon M.R."/>
            <person name="O'Connell R.J."/>
        </authorList>
    </citation>
    <scope>NUCLEOTIDE SEQUENCE [LARGE SCALE GENOMIC DNA]</scope>
    <source>
        <strain evidence="3">IMI 349063</strain>
    </source>
</reference>
<evidence type="ECO:0000313" key="3">
    <source>
        <dbReference type="Proteomes" id="UP000092177"/>
    </source>
</evidence>
<name>A0A1B7Y9D2_COLHI</name>
<dbReference type="GO" id="GO:0016810">
    <property type="term" value="F:hydrolase activity, acting on carbon-nitrogen (but not peptide) bonds"/>
    <property type="evidence" value="ECO:0007669"/>
    <property type="project" value="InterPro"/>
</dbReference>
<dbReference type="SUPFAM" id="SSF51556">
    <property type="entry name" value="Metallo-dependent hydrolases"/>
    <property type="match status" value="1"/>
</dbReference>
<dbReference type="VEuPathDB" id="FungiDB:CH63R_07339"/>
<dbReference type="InterPro" id="IPR032466">
    <property type="entry name" value="Metal_Hydrolase"/>
</dbReference>
<protein>
    <submittedName>
        <fullName evidence="2">Amidohydrolase</fullName>
    </submittedName>
</protein>
<keyword evidence="2" id="KW-0378">Hydrolase</keyword>
<dbReference type="OrthoDB" id="194468at2759"/>
<dbReference type="InterPro" id="IPR051781">
    <property type="entry name" value="Metallo-dep_Hydrolase"/>
</dbReference>
<proteinExistence type="predicted"/>
<keyword evidence="3" id="KW-1185">Reference proteome</keyword>
<comment type="caution">
    <text evidence="2">The sequence shown here is derived from an EMBL/GenBank/DDBJ whole genome shotgun (WGS) entry which is preliminary data.</text>
</comment>
<evidence type="ECO:0000259" key="1">
    <source>
        <dbReference type="Pfam" id="PF01979"/>
    </source>
</evidence>
<sequence>MALSNSFLLQDVKIFTGTATIDRGFVHVLNGKIAQVGPGDLPSPLNGTLPVILRPGDTVIPGLIDAHIHAPSGNTSCLEQSLSFGVTTVCDMQNDLETNENLKRLADDPATKSIYADFKFAGSGALVHGGWPLQVLEKELSNVPCSDHLIDQIVSKWTILSRPEEADPFIKKQVEETGVSYIKMFHEVGDSLGMDLPRPPLDIQKAVVAAAHKYGVIATGHALSYAGAMDLLRAGADGLTHIFLDQPPSDDYIQLMLDNKAHCNPTLGLAASQTDEGLGFQDSFLRDPFAQRLLIQKTAGQPLGLAASQKPRASIHNAYANTRALYNAGVPLVLGTDAAGMGFGFPYGLGMHMEMRLMVKEVGMTPFDVLKSATSVTADRFRFNDRGRIEAGKKADLVLVQGDVFESLAANDGRSLRIKSVWRDGISASVFEDVKAETCDNPF</sequence>
<dbReference type="RefSeq" id="XP_018157092.1">
    <property type="nucleotide sequence ID" value="XM_018302314.1"/>
</dbReference>
<dbReference type="Proteomes" id="UP000092177">
    <property type="component" value="Chromosome 5"/>
</dbReference>
<dbReference type="GeneID" id="28866421"/>
<dbReference type="InterPro" id="IPR006680">
    <property type="entry name" value="Amidohydro-rel"/>
</dbReference>
<organism evidence="2 3">
    <name type="scientific">Colletotrichum higginsianum (strain IMI 349063)</name>
    <name type="common">Crucifer anthracnose fungus</name>
    <dbReference type="NCBI Taxonomy" id="759273"/>
    <lineage>
        <taxon>Eukaryota</taxon>
        <taxon>Fungi</taxon>
        <taxon>Dikarya</taxon>
        <taxon>Ascomycota</taxon>
        <taxon>Pezizomycotina</taxon>
        <taxon>Sordariomycetes</taxon>
        <taxon>Hypocreomycetidae</taxon>
        <taxon>Glomerellales</taxon>
        <taxon>Glomerellaceae</taxon>
        <taxon>Colletotrichum</taxon>
        <taxon>Colletotrichum destructivum species complex</taxon>
    </lineage>
</organism>
<dbReference type="KEGG" id="chig:CH63R_07339"/>
<dbReference type="InterPro" id="IPR011059">
    <property type="entry name" value="Metal-dep_hydrolase_composite"/>
</dbReference>
<dbReference type="SUPFAM" id="SSF51338">
    <property type="entry name" value="Composite domain of metallo-dependent hydrolases"/>
    <property type="match status" value="1"/>
</dbReference>
<dbReference type="Gene3D" id="1.20.58.520">
    <property type="entry name" value="Amidohydrolase"/>
    <property type="match status" value="1"/>
</dbReference>
<dbReference type="PANTHER" id="PTHR43135:SF3">
    <property type="entry name" value="ALPHA-D-RIBOSE 1-METHYLPHOSPHONATE 5-TRIPHOSPHATE DIPHOSPHATASE"/>
    <property type="match status" value="1"/>
</dbReference>
<dbReference type="Gene3D" id="2.30.40.10">
    <property type="entry name" value="Urease, subunit C, domain 1"/>
    <property type="match status" value="1"/>
</dbReference>
<dbReference type="PANTHER" id="PTHR43135">
    <property type="entry name" value="ALPHA-D-RIBOSE 1-METHYLPHOSPHONATE 5-TRIPHOSPHATE DIPHOSPHATASE"/>
    <property type="match status" value="1"/>
</dbReference>
<evidence type="ECO:0000313" key="2">
    <source>
        <dbReference type="EMBL" id="OBR08574.1"/>
    </source>
</evidence>